<evidence type="ECO:0000313" key="3">
    <source>
        <dbReference type="Proteomes" id="UP000651452"/>
    </source>
</evidence>
<dbReference type="AlphaFoldDB" id="A0A8H7J049"/>
<evidence type="ECO:0000256" key="1">
    <source>
        <dbReference type="SAM" id="MobiDB-lite"/>
    </source>
</evidence>
<dbReference type="Proteomes" id="UP000651452">
    <property type="component" value="Unassembled WGS sequence"/>
</dbReference>
<dbReference type="Gene3D" id="3.10.450.50">
    <property type="match status" value="1"/>
</dbReference>
<comment type="caution">
    <text evidence="2">The sequence shown here is derived from an EMBL/GenBank/DDBJ whole genome shotgun (WGS) entry which is preliminary data.</text>
</comment>
<organism evidence="2 3">
    <name type="scientific">Ascochyta lentis</name>
    <dbReference type="NCBI Taxonomy" id="205686"/>
    <lineage>
        <taxon>Eukaryota</taxon>
        <taxon>Fungi</taxon>
        <taxon>Dikarya</taxon>
        <taxon>Ascomycota</taxon>
        <taxon>Pezizomycotina</taxon>
        <taxon>Dothideomycetes</taxon>
        <taxon>Pleosporomycetidae</taxon>
        <taxon>Pleosporales</taxon>
        <taxon>Pleosporineae</taxon>
        <taxon>Didymellaceae</taxon>
        <taxon>Ascochyta</taxon>
    </lineage>
</organism>
<feature type="compositionally biased region" description="Basic and acidic residues" evidence="1">
    <location>
        <begin position="1"/>
        <end position="10"/>
    </location>
</feature>
<proteinExistence type="predicted"/>
<keyword evidence="3" id="KW-1185">Reference proteome</keyword>
<feature type="region of interest" description="Disordered" evidence="1">
    <location>
        <begin position="1"/>
        <end position="20"/>
    </location>
</feature>
<name>A0A8H7J049_9PLEO</name>
<gene>
    <name evidence="2" type="ORF">EKO04_007874</name>
</gene>
<dbReference type="EMBL" id="RZGK01000014">
    <property type="protein sequence ID" value="KAF9694052.1"/>
    <property type="molecule type" value="Genomic_DNA"/>
</dbReference>
<protein>
    <recommendedName>
        <fullName evidence="4">SnoaL-like domain-containing protein</fullName>
    </recommendedName>
</protein>
<dbReference type="InterPro" id="IPR032710">
    <property type="entry name" value="NTF2-like_dom_sf"/>
</dbReference>
<dbReference type="OrthoDB" id="414540at2759"/>
<reference evidence="2" key="1">
    <citation type="submission" date="2018-12" db="EMBL/GenBank/DDBJ databases">
        <authorList>
            <person name="Syme R.A."/>
            <person name="Farfan-Caceres L."/>
            <person name="Lichtenzveig J."/>
        </authorList>
    </citation>
    <scope>NUCLEOTIDE SEQUENCE</scope>
    <source>
        <strain evidence="2">Al4</strain>
    </source>
</reference>
<sequence length="175" mass="19186">MSETTQDRRTTTSHSQTQKHTALHETALSFVATQHYNASLDGKLDFPSLRALVTPSYTHTFGPAYAVSVAPKLQGVFSVDELIAHLSGMVGHLDGWEVEVNGCVVDEVGESVVVRASYEMRVKGAEEVVVNEVVWWLELEEQVGGGWKIKRSREMVDAVAAGRIRELMAESRGSG</sequence>
<evidence type="ECO:0008006" key="4">
    <source>
        <dbReference type="Google" id="ProtNLM"/>
    </source>
</evidence>
<evidence type="ECO:0000313" key="2">
    <source>
        <dbReference type="EMBL" id="KAF9694052.1"/>
    </source>
</evidence>
<accession>A0A8H7J049</accession>
<dbReference type="SUPFAM" id="SSF54427">
    <property type="entry name" value="NTF2-like"/>
    <property type="match status" value="1"/>
</dbReference>
<reference evidence="2" key="2">
    <citation type="submission" date="2020-09" db="EMBL/GenBank/DDBJ databases">
        <title>Reference genome assembly for Australian Ascochyta lentis isolate Al4.</title>
        <authorList>
            <person name="Lee R.C."/>
            <person name="Farfan-Caceres L.M."/>
            <person name="Debler J.W."/>
            <person name="Williams A.H."/>
            <person name="Henares B.M."/>
        </authorList>
    </citation>
    <scope>NUCLEOTIDE SEQUENCE</scope>
    <source>
        <strain evidence="2">Al4</strain>
    </source>
</reference>